<reference evidence="2 3" key="1">
    <citation type="submission" date="2019-03" db="EMBL/GenBank/DDBJ databases">
        <title>Genomic Encyclopedia of Archaeal and Bacterial Type Strains, Phase II (KMG-II): from individual species to whole genera.</title>
        <authorList>
            <person name="Goeker M."/>
        </authorList>
    </citation>
    <scope>NUCLEOTIDE SEQUENCE [LARGE SCALE GENOMIC DNA]</scope>
    <source>
        <strain evidence="2 3">DSM 28135</strain>
    </source>
</reference>
<sequence>MDKLSSGSKNSDEMHNSGLQLNKHTNITWKI</sequence>
<dbReference type="EMBL" id="SOBW01000007">
    <property type="protein sequence ID" value="TDU43758.1"/>
    <property type="molecule type" value="Genomic_DNA"/>
</dbReference>
<evidence type="ECO:0000313" key="3">
    <source>
        <dbReference type="Proteomes" id="UP000294689"/>
    </source>
</evidence>
<gene>
    <name evidence="2" type="ORF">BXY82_1176</name>
</gene>
<dbReference type="AlphaFoldDB" id="A0A4R7Q858"/>
<feature type="compositionally biased region" description="Polar residues" evidence="1">
    <location>
        <begin position="17"/>
        <end position="31"/>
    </location>
</feature>
<dbReference type="Proteomes" id="UP000294689">
    <property type="component" value="Unassembled WGS sequence"/>
</dbReference>
<keyword evidence="3" id="KW-1185">Reference proteome</keyword>
<evidence type="ECO:0000256" key="1">
    <source>
        <dbReference type="SAM" id="MobiDB-lite"/>
    </source>
</evidence>
<proteinExistence type="predicted"/>
<evidence type="ECO:0000313" key="2">
    <source>
        <dbReference type="EMBL" id="TDU43758.1"/>
    </source>
</evidence>
<name>A0A4R7Q858_9FLAO</name>
<protein>
    <submittedName>
        <fullName evidence="2">Uncharacterized protein</fullName>
    </submittedName>
</protein>
<feature type="region of interest" description="Disordered" evidence="1">
    <location>
        <begin position="1"/>
        <end position="31"/>
    </location>
</feature>
<comment type="caution">
    <text evidence="2">The sequence shown here is derived from an EMBL/GenBank/DDBJ whole genome shotgun (WGS) entry which is preliminary data.</text>
</comment>
<accession>A0A4R7Q858</accession>
<organism evidence="2 3">
    <name type="scientific">Gelidibacter sediminis</name>
    <dbReference type="NCBI Taxonomy" id="1608710"/>
    <lineage>
        <taxon>Bacteria</taxon>
        <taxon>Pseudomonadati</taxon>
        <taxon>Bacteroidota</taxon>
        <taxon>Flavobacteriia</taxon>
        <taxon>Flavobacteriales</taxon>
        <taxon>Flavobacteriaceae</taxon>
        <taxon>Gelidibacter</taxon>
    </lineage>
</organism>